<keyword evidence="3" id="KW-1185">Reference proteome</keyword>
<dbReference type="Proteomes" id="UP000030762">
    <property type="component" value="Unassembled WGS sequence"/>
</dbReference>
<organism evidence="2 3">
    <name type="scientific">Saprolegnia diclina (strain VS20)</name>
    <dbReference type="NCBI Taxonomy" id="1156394"/>
    <lineage>
        <taxon>Eukaryota</taxon>
        <taxon>Sar</taxon>
        <taxon>Stramenopiles</taxon>
        <taxon>Oomycota</taxon>
        <taxon>Saprolegniomycetes</taxon>
        <taxon>Saprolegniales</taxon>
        <taxon>Saprolegniaceae</taxon>
        <taxon>Saprolegnia</taxon>
    </lineage>
</organism>
<feature type="region of interest" description="Disordered" evidence="1">
    <location>
        <begin position="236"/>
        <end position="278"/>
    </location>
</feature>
<dbReference type="Gene3D" id="1.10.150.50">
    <property type="entry name" value="Transcription Factor, Ets-1"/>
    <property type="match status" value="1"/>
</dbReference>
<evidence type="ECO:0000256" key="1">
    <source>
        <dbReference type="SAM" id="MobiDB-lite"/>
    </source>
</evidence>
<dbReference type="eggNOG" id="ENOG502SFGA">
    <property type="taxonomic scope" value="Eukaryota"/>
</dbReference>
<proteinExistence type="predicted"/>
<gene>
    <name evidence="2" type="ORF">SDRG_06174</name>
</gene>
<feature type="region of interest" description="Disordered" evidence="1">
    <location>
        <begin position="167"/>
        <end position="187"/>
    </location>
</feature>
<feature type="compositionally biased region" description="Polar residues" evidence="1">
    <location>
        <begin position="236"/>
        <end position="247"/>
    </location>
</feature>
<feature type="compositionally biased region" description="Basic residues" evidence="1">
    <location>
        <begin position="35"/>
        <end position="48"/>
    </location>
</feature>
<feature type="region of interest" description="Disordered" evidence="1">
    <location>
        <begin position="295"/>
        <end position="340"/>
    </location>
</feature>
<accession>T0RW64</accession>
<dbReference type="VEuPathDB" id="FungiDB:SDRG_06174"/>
<reference evidence="2 3" key="1">
    <citation type="submission" date="2012-04" db="EMBL/GenBank/DDBJ databases">
        <title>The Genome Sequence of Saprolegnia declina VS20.</title>
        <authorList>
            <consortium name="The Broad Institute Genome Sequencing Platform"/>
            <person name="Russ C."/>
            <person name="Nusbaum C."/>
            <person name="Tyler B."/>
            <person name="van West P."/>
            <person name="Dieguez-Uribeondo J."/>
            <person name="de Bruijn I."/>
            <person name="Tripathy S."/>
            <person name="Jiang R."/>
            <person name="Young S.K."/>
            <person name="Zeng Q."/>
            <person name="Gargeya S."/>
            <person name="Fitzgerald M."/>
            <person name="Haas B."/>
            <person name="Abouelleil A."/>
            <person name="Alvarado L."/>
            <person name="Arachchi H.M."/>
            <person name="Berlin A."/>
            <person name="Chapman S.B."/>
            <person name="Goldberg J."/>
            <person name="Griggs A."/>
            <person name="Gujja S."/>
            <person name="Hansen M."/>
            <person name="Howarth C."/>
            <person name="Imamovic A."/>
            <person name="Larimer J."/>
            <person name="McCowen C."/>
            <person name="Montmayeur A."/>
            <person name="Murphy C."/>
            <person name="Neiman D."/>
            <person name="Pearson M."/>
            <person name="Priest M."/>
            <person name="Roberts A."/>
            <person name="Saif S."/>
            <person name="Shea T."/>
            <person name="Sisk P."/>
            <person name="Sykes S."/>
            <person name="Wortman J."/>
            <person name="Nusbaum C."/>
            <person name="Birren B."/>
        </authorList>
    </citation>
    <scope>NUCLEOTIDE SEQUENCE [LARGE SCALE GENOMIC DNA]</scope>
    <source>
        <strain evidence="2 3">VS20</strain>
    </source>
</reference>
<feature type="region of interest" description="Disordered" evidence="1">
    <location>
        <begin position="30"/>
        <end position="75"/>
    </location>
</feature>
<dbReference type="OrthoDB" id="63357at2759"/>
<dbReference type="EMBL" id="JH767147">
    <property type="protein sequence ID" value="EQC36738.1"/>
    <property type="molecule type" value="Genomic_DNA"/>
</dbReference>
<dbReference type="GeneID" id="19946901"/>
<protein>
    <recommendedName>
        <fullName evidence="4">SAM domain-containing protein</fullName>
    </recommendedName>
</protein>
<evidence type="ECO:0000313" key="3">
    <source>
        <dbReference type="Proteomes" id="UP000030762"/>
    </source>
</evidence>
<name>T0RW64_SAPDV</name>
<dbReference type="RefSeq" id="XP_008610159.1">
    <property type="nucleotide sequence ID" value="XM_008611937.1"/>
</dbReference>
<dbReference type="InParanoid" id="T0RW64"/>
<evidence type="ECO:0000313" key="2">
    <source>
        <dbReference type="EMBL" id="EQC36738.1"/>
    </source>
</evidence>
<evidence type="ECO:0008006" key="4">
    <source>
        <dbReference type="Google" id="ProtNLM"/>
    </source>
</evidence>
<dbReference type="AlphaFoldDB" id="T0RW64"/>
<sequence length="606" mass="67918">MADELEREIFAMETRLLEVKLTMETEKVNWERANKPTKKTGTHWKRAAKTPPTSAPPVPVLPTEKPRPSGVPKRSMNALLRRPTSEWNTVDVVAWLEHLQFLELARLAGESGVNGTQLLGAHLGLSDLHLRQLFRISLVDSSWKAFVREVASLHRRHVETQLPSEPRMIPTDVSLPTIAPPSRKQKRVKKTQPLAACWICAKVCPRPPANKDTVFFCSVECQVRAQHCQIHVSNHMDNNNATETPRATKTPLPRRPKPSGTSSFAPATAKPRGHVPSPAEANLVLTSHCLQPPVTSFPPPKVHHASALKPPAMTRPRRPRPSPAVQFEVRPSNQASQQHTKYRLDPAMQQARTLSSTFLPIGGNATKRPLVHHLLPYLRMGGWSALLALNRAWHDALASDESAWKLMAAARWAPTGTIDAQLMAEYQSRKPGSWRIALANLTRKCTRIALENVWVLNDAETWTMAHANRANLVDELVLLVCATTGAIIGVETSFKLIQAIAPEVSTMDILHRLETQAYARLSVQRLCLFHASRIPLFDEWPAFARRPLATFETPSWRESPMCAAVLQATRRRYRRCLADLLDGLLKRARTHKRKEAMDAIETMLRG</sequence>
<dbReference type="InterPro" id="IPR013761">
    <property type="entry name" value="SAM/pointed_sf"/>
</dbReference>